<proteinExistence type="predicted"/>
<dbReference type="Proteomes" id="UP001165085">
    <property type="component" value="Unassembled WGS sequence"/>
</dbReference>
<evidence type="ECO:0000313" key="4">
    <source>
        <dbReference type="Proteomes" id="UP001165085"/>
    </source>
</evidence>
<dbReference type="AlphaFoldDB" id="A0A9W7BZC0"/>
<feature type="transmembrane region" description="Helical" evidence="2">
    <location>
        <begin position="128"/>
        <end position="150"/>
    </location>
</feature>
<accession>A0A9W7BZC0</accession>
<sequence length="695" mass="74408">MFNFLRSSNEPPSTQPGTPPRTPKNSGSALSSQFDAAHSRMEMVDVGGTRPPPNTPNPSTPSKKAPSTLLPPSPPPSTLLGGAPSSPSLRRLSSASASSLSHAHRRIQRLASNVGEGVTYSVEFVSSFWFVVTTITLFTFMFTLFSLVWLNYNEVQHPGQIDLVGTSVSHALTIHSSSTNPSELRFLTGFDRNELMGFRLEEEGEFEMYRAGEEAEEEDGKEERGYSYKADPIFKIDRVGTAVWREDLISKKSLHGAGLYASHDGFHFPDGSVMTTAAETSVGMKSETDLNFIAGDNSTNSEVSASIIMTVGELERMRVKSEGIFFRSQLSSGGQSLENFDEGISLYPDSKTVKLGTLQINSRGLASTDPESEIEFHASSLVLNDTSSSANGATISVSKGLHLATGLPLVMTGQSAVLTGGDTDIRGGHGVSHGGNAIVDGGRSDSRHGDVILGAKSYRTLLNSNRTEINARAHLRITSSMVDVQSPIVFNSPSTSFSSSAFKLGASFSSYATVTTTNITIAQSPIRSYFFAIEGHLRTAHAFPETGGVWGVAESCTTCVKFGPAGGFHDRHGMLNMLVEGITVQPFDAGHQSNNDVINYTILKRISVTCAVVKTDNNYVDQLTDISYDNPKVLVIASVSFFDGDEFVSLSGSRSSLIEGAQEYGIYCRAHVKGGGSDSEDVAVSASVVTLGMML</sequence>
<feature type="compositionally biased region" description="Polar residues" evidence="1">
    <location>
        <begin position="23"/>
        <end position="34"/>
    </location>
</feature>
<evidence type="ECO:0000256" key="1">
    <source>
        <dbReference type="SAM" id="MobiDB-lite"/>
    </source>
</evidence>
<keyword evidence="2" id="KW-0472">Membrane</keyword>
<comment type="caution">
    <text evidence="3">The sequence shown here is derived from an EMBL/GenBank/DDBJ whole genome shotgun (WGS) entry which is preliminary data.</text>
</comment>
<feature type="compositionally biased region" description="Pro residues" evidence="1">
    <location>
        <begin position="13"/>
        <end position="22"/>
    </location>
</feature>
<feature type="compositionally biased region" description="Low complexity" evidence="1">
    <location>
        <begin position="78"/>
        <end position="97"/>
    </location>
</feature>
<reference evidence="4" key="1">
    <citation type="journal article" date="2023" name="Commun. Biol.">
        <title>Genome analysis of Parmales, the sister group of diatoms, reveals the evolutionary specialization of diatoms from phago-mixotrophs to photoautotrophs.</title>
        <authorList>
            <person name="Ban H."/>
            <person name="Sato S."/>
            <person name="Yoshikawa S."/>
            <person name="Yamada K."/>
            <person name="Nakamura Y."/>
            <person name="Ichinomiya M."/>
            <person name="Sato N."/>
            <person name="Blanc-Mathieu R."/>
            <person name="Endo H."/>
            <person name="Kuwata A."/>
            <person name="Ogata H."/>
        </authorList>
    </citation>
    <scope>NUCLEOTIDE SEQUENCE [LARGE SCALE GENOMIC DNA]</scope>
    <source>
        <strain evidence="4">NIES 3701</strain>
    </source>
</reference>
<keyword evidence="2" id="KW-0812">Transmembrane</keyword>
<keyword evidence="2" id="KW-1133">Transmembrane helix</keyword>
<protein>
    <submittedName>
        <fullName evidence="3">Uncharacterized protein</fullName>
    </submittedName>
</protein>
<organism evidence="3 4">
    <name type="scientific">Triparma strigata</name>
    <dbReference type="NCBI Taxonomy" id="1606541"/>
    <lineage>
        <taxon>Eukaryota</taxon>
        <taxon>Sar</taxon>
        <taxon>Stramenopiles</taxon>
        <taxon>Ochrophyta</taxon>
        <taxon>Bolidophyceae</taxon>
        <taxon>Parmales</taxon>
        <taxon>Triparmaceae</taxon>
        <taxon>Triparma</taxon>
    </lineage>
</organism>
<dbReference type="OrthoDB" id="196040at2759"/>
<name>A0A9W7BZC0_9STRA</name>
<gene>
    <name evidence="3" type="ORF">TrST_g9569</name>
</gene>
<evidence type="ECO:0000256" key="2">
    <source>
        <dbReference type="SAM" id="Phobius"/>
    </source>
</evidence>
<feature type="region of interest" description="Disordered" evidence="1">
    <location>
        <begin position="1"/>
        <end position="97"/>
    </location>
</feature>
<evidence type="ECO:0000313" key="3">
    <source>
        <dbReference type="EMBL" id="GMH95453.1"/>
    </source>
</evidence>
<keyword evidence="4" id="KW-1185">Reference proteome</keyword>
<feature type="compositionally biased region" description="Pro residues" evidence="1">
    <location>
        <begin position="50"/>
        <end position="59"/>
    </location>
</feature>
<feature type="compositionally biased region" description="Polar residues" evidence="1">
    <location>
        <begin position="1"/>
        <end position="12"/>
    </location>
</feature>
<dbReference type="EMBL" id="BRXY01000444">
    <property type="protein sequence ID" value="GMH95453.1"/>
    <property type="molecule type" value="Genomic_DNA"/>
</dbReference>